<gene>
    <name evidence="2" type="ORF">BGW38_006325</name>
</gene>
<dbReference type="SUPFAM" id="SSF51695">
    <property type="entry name" value="PLC-like phosphodiesterases"/>
    <property type="match status" value="1"/>
</dbReference>
<proteinExistence type="predicted"/>
<feature type="region of interest" description="Disordered" evidence="1">
    <location>
        <begin position="112"/>
        <end position="134"/>
    </location>
</feature>
<protein>
    <submittedName>
        <fullName evidence="2">Uncharacterized protein</fullName>
    </submittedName>
</protein>
<reference evidence="2" key="1">
    <citation type="journal article" date="2020" name="Fungal Divers.">
        <title>Resolving the Mortierellaceae phylogeny through synthesis of multi-gene phylogenetics and phylogenomics.</title>
        <authorList>
            <person name="Vandepol N."/>
            <person name="Liber J."/>
            <person name="Desiro A."/>
            <person name="Na H."/>
            <person name="Kennedy M."/>
            <person name="Barry K."/>
            <person name="Grigoriev I.V."/>
            <person name="Miller A.N."/>
            <person name="O'Donnell K."/>
            <person name="Stajich J.E."/>
            <person name="Bonito G."/>
        </authorList>
    </citation>
    <scope>NUCLEOTIDE SEQUENCE</scope>
    <source>
        <strain evidence="2">KOD1015</strain>
    </source>
</reference>
<dbReference type="InterPro" id="IPR017946">
    <property type="entry name" value="PLC-like_Pdiesterase_TIM-brl"/>
</dbReference>
<sequence length="163" mass="18101">MLRLMPEFEFIFETPWRVIKGDPYPCTVDRPKDQRKQMYLLNHFIYGTLKIGDKVIDMPQPDDADQTNGPDLTGHADNCRSIFQQIPTFVAVDFYEKGTLLQAVAQVNGVKYDGQGPSKRGVSPNDAGKGSNKNDGHGALSLEWRNKALLGSIVLLGAMTSLM</sequence>
<name>A0A9P6KAX2_9FUNG</name>
<dbReference type="OrthoDB" id="7984201at2759"/>
<evidence type="ECO:0000313" key="2">
    <source>
        <dbReference type="EMBL" id="KAF9578080.1"/>
    </source>
</evidence>
<dbReference type="Proteomes" id="UP000780801">
    <property type="component" value="Unassembled WGS sequence"/>
</dbReference>
<evidence type="ECO:0000313" key="3">
    <source>
        <dbReference type="Proteomes" id="UP000780801"/>
    </source>
</evidence>
<accession>A0A9P6KAX2</accession>
<keyword evidence="3" id="KW-1185">Reference proteome</keyword>
<dbReference type="GO" id="GO:0008081">
    <property type="term" value="F:phosphoric diester hydrolase activity"/>
    <property type="evidence" value="ECO:0007669"/>
    <property type="project" value="InterPro"/>
</dbReference>
<dbReference type="Pfam" id="PF26146">
    <property type="entry name" value="PI-PLC_X"/>
    <property type="match status" value="1"/>
</dbReference>
<dbReference type="GO" id="GO:0006629">
    <property type="term" value="P:lipid metabolic process"/>
    <property type="evidence" value="ECO:0007669"/>
    <property type="project" value="InterPro"/>
</dbReference>
<evidence type="ECO:0000256" key="1">
    <source>
        <dbReference type="SAM" id="MobiDB-lite"/>
    </source>
</evidence>
<organism evidence="2 3">
    <name type="scientific">Lunasporangiospora selenospora</name>
    <dbReference type="NCBI Taxonomy" id="979761"/>
    <lineage>
        <taxon>Eukaryota</taxon>
        <taxon>Fungi</taxon>
        <taxon>Fungi incertae sedis</taxon>
        <taxon>Mucoromycota</taxon>
        <taxon>Mortierellomycotina</taxon>
        <taxon>Mortierellomycetes</taxon>
        <taxon>Mortierellales</taxon>
        <taxon>Mortierellaceae</taxon>
        <taxon>Lunasporangiospora</taxon>
    </lineage>
</organism>
<dbReference type="AlphaFoldDB" id="A0A9P6KAX2"/>
<dbReference type="EMBL" id="JAABOA010004028">
    <property type="protein sequence ID" value="KAF9578080.1"/>
    <property type="molecule type" value="Genomic_DNA"/>
</dbReference>
<comment type="caution">
    <text evidence="2">The sequence shown here is derived from an EMBL/GenBank/DDBJ whole genome shotgun (WGS) entry which is preliminary data.</text>
</comment>